<dbReference type="InterPro" id="IPR053924">
    <property type="entry name" value="RecX_HTH_2nd"/>
</dbReference>
<sequence>MNAYDKALSYLKVREHSRNELERKLEEKGFAESEIESALDALEERNFLSDLRFAESFLHSRTRKKAEGRYILSMRLLQKGLKSSLISSCLDEFLSSDEYKDAVRRDYERLKEKKGEQKARLEMLRRGISESLFQSFSLSD</sequence>
<name>A0A9D1TP68_9SPIO</name>
<evidence type="ECO:0000256" key="6">
    <source>
        <dbReference type="SAM" id="Coils"/>
    </source>
</evidence>
<dbReference type="EMBL" id="DXHU01000019">
    <property type="protein sequence ID" value="HIV99135.1"/>
    <property type="molecule type" value="Genomic_DNA"/>
</dbReference>
<feature type="domain" description="RecX second three-helical" evidence="7">
    <location>
        <begin position="49"/>
        <end position="89"/>
    </location>
</feature>
<comment type="subcellular location">
    <subcellularLocation>
        <location evidence="1 5">Cytoplasm</location>
    </subcellularLocation>
</comment>
<comment type="caution">
    <text evidence="9">The sequence shown here is derived from an EMBL/GenBank/DDBJ whole genome shotgun (WGS) entry which is preliminary data.</text>
</comment>
<feature type="domain" description="RecX first three-helical" evidence="8">
    <location>
        <begin position="3"/>
        <end position="40"/>
    </location>
</feature>
<dbReference type="Proteomes" id="UP000823936">
    <property type="component" value="Unassembled WGS sequence"/>
</dbReference>
<dbReference type="Gene3D" id="1.10.10.10">
    <property type="entry name" value="Winged helix-like DNA-binding domain superfamily/Winged helix DNA-binding domain"/>
    <property type="match status" value="2"/>
</dbReference>
<evidence type="ECO:0000259" key="7">
    <source>
        <dbReference type="Pfam" id="PF02631"/>
    </source>
</evidence>
<dbReference type="InterPro" id="IPR053926">
    <property type="entry name" value="RecX_HTH_1st"/>
</dbReference>
<dbReference type="GO" id="GO:0005737">
    <property type="term" value="C:cytoplasm"/>
    <property type="evidence" value="ECO:0007669"/>
    <property type="project" value="UniProtKB-SubCell"/>
</dbReference>
<dbReference type="HAMAP" id="MF_01114">
    <property type="entry name" value="RecX"/>
    <property type="match status" value="1"/>
</dbReference>
<gene>
    <name evidence="5" type="primary">recX</name>
    <name evidence="9" type="ORF">IAB12_05110</name>
</gene>
<evidence type="ECO:0000256" key="3">
    <source>
        <dbReference type="ARBA" id="ARBA00018111"/>
    </source>
</evidence>
<evidence type="ECO:0000259" key="8">
    <source>
        <dbReference type="Pfam" id="PF21982"/>
    </source>
</evidence>
<keyword evidence="6" id="KW-0175">Coiled coil</keyword>
<dbReference type="GO" id="GO:0006282">
    <property type="term" value="P:regulation of DNA repair"/>
    <property type="evidence" value="ECO:0007669"/>
    <property type="project" value="UniProtKB-UniRule"/>
</dbReference>
<evidence type="ECO:0000256" key="1">
    <source>
        <dbReference type="ARBA" id="ARBA00004496"/>
    </source>
</evidence>
<evidence type="ECO:0000256" key="4">
    <source>
        <dbReference type="ARBA" id="ARBA00022490"/>
    </source>
</evidence>
<dbReference type="PANTHER" id="PTHR33602:SF1">
    <property type="entry name" value="REGULATORY PROTEIN RECX FAMILY PROTEIN"/>
    <property type="match status" value="1"/>
</dbReference>
<dbReference type="Pfam" id="PF21982">
    <property type="entry name" value="RecX_HTH1"/>
    <property type="match status" value="1"/>
</dbReference>
<evidence type="ECO:0000256" key="5">
    <source>
        <dbReference type="HAMAP-Rule" id="MF_01114"/>
    </source>
</evidence>
<dbReference type="PANTHER" id="PTHR33602">
    <property type="entry name" value="REGULATORY PROTEIN RECX FAMILY PROTEIN"/>
    <property type="match status" value="1"/>
</dbReference>
<comment type="similarity">
    <text evidence="2 5">Belongs to the RecX family.</text>
</comment>
<dbReference type="Pfam" id="PF02631">
    <property type="entry name" value="RecX_HTH2"/>
    <property type="match status" value="1"/>
</dbReference>
<reference evidence="9" key="1">
    <citation type="journal article" date="2021" name="PeerJ">
        <title>Extensive microbial diversity within the chicken gut microbiome revealed by metagenomics and culture.</title>
        <authorList>
            <person name="Gilroy R."/>
            <person name="Ravi A."/>
            <person name="Getino M."/>
            <person name="Pursley I."/>
            <person name="Horton D.L."/>
            <person name="Alikhan N.F."/>
            <person name="Baker D."/>
            <person name="Gharbi K."/>
            <person name="Hall N."/>
            <person name="Watson M."/>
            <person name="Adriaenssens E.M."/>
            <person name="Foster-Nyarko E."/>
            <person name="Jarju S."/>
            <person name="Secka A."/>
            <person name="Antonio M."/>
            <person name="Oren A."/>
            <person name="Chaudhuri R.R."/>
            <person name="La Ragione R."/>
            <person name="Hildebrand F."/>
            <person name="Pallen M.J."/>
        </authorList>
    </citation>
    <scope>NUCLEOTIDE SEQUENCE</scope>
    <source>
        <strain evidence="9">Gambia11-129</strain>
    </source>
</reference>
<evidence type="ECO:0000313" key="9">
    <source>
        <dbReference type="EMBL" id="HIV99135.1"/>
    </source>
</evidence>
<organism evidence="9 10">
    <name type="scientific">Candidatus Ornithospirochaeta avicola</name>
    <dbReference type="NCBI Taxonomy" id="2840896"/>
    <lineage>
        <taxon>Bacteria</taxon>
        <taxon>Pseudomonadati</taxon>
        <taxon>Spirochaetota</taxon>
        <taxon>Spirochaetia</taxon>
        <taxon>Spirochaetales</taxon>
        <taxon>Spirochaetaceae</taxon>
        <taxon>Spirochaetaceae incertae sedis</taxon>
        <taxon>Candidatus Ornithospirochaeta</taxon>
    </lineage>
</organism>
<feature type="coiled-coil region" evidence="6">
    <location>
        <begin position="100"/>
        <end position="127"/>
    </location>
</feature>
<dbReference type="InterPro" id="IPR003783">
    <property type="entry name" value="Regulatory_RecX"/>
</dbReference>
<comment type="function">
    <text evidence="5">Modulates RecA activity.</text>
</comment>
<dbReference type="InterPro" id="IPR036388">
    <property type="entry name" value="WH-like_DNA-bd_sf"/>
</dbReference>
<accession>A0A9D1TP68</accession>
<keyword evidence="4 5" id="KW-0963">Cytoplasm</keyword>
<proteinExistence type="inferred from homology"/>
<evidence type="ECO:0000313" key="10">
    <source>
        <dbReference type="Proteomes" id="UP000823936"/>
    </source>
</evidence>
<evidence type="ECO:0000256" key="2">
    <source>
        <dbReference type="ARBA" id="ARBA00009695"/>
    </source>
</evidence>
<reference evidence="9" key="2">
    <citation type="submission" date="2021-04" db="EMBL/GenBank/DDBJ databases">
        <authorList>
            <person name="Gilroy R."/>
        </authorList>
    </citation>
    <scope>NUCLEOTIDE SEQUENCE</scope>
    <source>
        <strain evidence="9">Gambia11-129</strain>
    </source>
</reference>
<protein>
    <recommendedName>
        <fullName evidence="3 5">Regulatory protein RecX</fullName>
    </recommendedName>
</protein>
<dbReference type="AlphaFoldDB" id="A0A9D1TP68"/>